<dbReference type="Proteomes" id="UP001596189">
    <property type="component" value="Unassembled WGS sequence"/>
</dbReference>
<evidence type="ECO:0000256" key="1">
    <source>
        <dbReference type="ARBA" id="ARBA00004651"/>
    </source>
</evidence>
<sequence>MLRVVLYLVQLSLLVYCLIDCIQSDTKRVRNLPKIAWIILIVLIPLAGPIAWLIAGRPARDGGAPPWRPGTTGGPTRPSSAPRGPDDDPDFLRRLNPRPPAEPGDPSDSDPPAPDQRS</sequence>
<name>A0ABW1JCK5_9ACTN</name>
<evidence type="ECO:0000256" key="6">
    <source>
        <dbReference type="SAM" id="MobiDB-lite"/>
    </source>
</evidence>
<proteinExistence type="predicted"/>
<evidence type="ECO:0000313" key="10">
    <source>
        <dbReference type="Proteomes" id="UP001596189"/>
    </source>
</evidence>
<keyword evidence="4 7" id="KW-1133">Transmembrane helix</keyword>
<gene>
    <name evidence="9" type="ORF">ACFQDO_06510</name>
</gene>
<accession>A0ABW1JCK5</accession>
<dbReference type="EMBL" id="JBHSRD010000003">
    <property type="protein sequence ID" value="MFC6006781.1"/>
    <property type="molecule type" value="Genomic_DNA"/>
</dbReference>
<protein>
    <submittedName>
        <fullName evidence="9">PLD nuclease N-terminal domain-containing protein</fullName>
    </submittedName>
</protein>
<organism evidence="9 10">
    <name type="scientific">Angustibacter luteus</name>
    <dbReference type="NCBI Taxonomy" id="658456"/>
    <lineage>
        <taxon>Bacteria</taxon>
        <taxon>Bacillati</taxon>
        <taxon>Actinomycetota</taxon>
        <taxon>Actinomycetes</taxon>
        <taxon>Kineosporiales</taxon>
        <taxon>Kineosporiaceae</taxon>
    </lineage>
</organism>
<comment type="subcellular location">
    <subcellularLocation>
        <location evidence="1">Cell membrane</location>
        <topology evidence="1">Multi-pass membrane protein</topology>
    </subcellularLocation>
</comment>
<reference evidence="10" key="1">
    <citation type="journal article" date="2019" name="Int. J. Syst. Evol. Microbiol.">
        <title>The Global Catalogue of Microorganisms (GCM) 10K type strain sequencing project: providing services to taxonomists for standard genome sequencing and annotation.</title>
        <authorList>
            <consortium name="The Broad Institute Genomics Platform"/>
            <consortium name="The Broad Institute Genome Sequencing Center for Infectious Disease"/>
            <person name="Wu L."/>
            <person name="Ma J."/>
        </authorList>
    </citation>
    <scope>NUCLEOTIDE SEQUENCE [LARGE SCALE GENOMIC DNA]</scope>
    <source>
        <strain evidence="10">KACC 14249</strain>
    </source>
</reference>
<feature type="region of interest" description="Disordered" evidence="6">
    <location>
        <begin position="61"/>
        <end position="118"/>
    </location>
</feature>
<evidence type="ECO:0000313" key="9">
    <source>
        <dbReference type="EMBL" id="MFC6006781.1"/>
    </source>
</evidence>
<comment type="caution">
    <text evidence="9">The sequence shown here is derived from an EMBL/GenBank/DDBJ whole genome shotgun (WGS) entry which is preliminary data.</text>
</comment>
<keyword evidence="3 7" id="KW-0812">Transmembrane</keyword>
<feature type="transmembrane region" description="Helical" evidence="7">
    <location>
        <begin position="35"/>
        <end position="55"/>
    </location>
</feature>
<evidence type="ECO:0000259" key="8">
    <source>
        <dbReference type="Pfam" id="PF13396"/>
    </source>
</evidence>
<keyword evidence="5 7" id="KW-0472">Membrane</keyword>
<evidence type="ECO:0000256" key="4">
    <source>
        <dbReference type="ARBA" id="ARBA00022989"/>
    </source>
</evidence>
<feature type="compositionally biased region" description="Pro residues" evidence="6">
    <location>
        <begin position="97"/>
        <end position="118"/>
    </location>
</feature>
<dbReference type="RefSeq" id="WP_345718255.1">
    <property type="nucleotide sequence ID" value="NZ_BAABFP010000008.1"/>
</dbReference>
<evidence type="ECO:0000256" key="3">
    <source>
        <dbReference type="ARBA" id="ARBA00022692"/>
    </source>
</evidence>
<feature type="domain" description="Cardiolipin synthase N-terminal" evidence="8">
    <location>
        <begin position="13"/>
        <end position="57"/>
    </location>
</feature>
<keyword evidence="2" id="KW-1003">Cell membrane</keyword>
<feature type="compositionally biased region" description="Basic and acidic residues" evidence="6">
    <location>
        <begin position="84"/>
        <end position="93"/>
    </location>
</feature>
<dbReference type="Pfam" id="PF13396">
    <property type="entry name" value="PLDc_N"/>
    <property type="match status" value="1"/>
</dbReference>
<dbReference type="InterPro" id="IPR027379">
    <property type="entry name" value="CLS_N"/>
</dbReference>
<evidence type="ECO:0000256" key="7">
    <source>
        <dbReference type="SAM" id="Phobius"/>
    </source>
</evidence>
<keyword evidence="10" id="KW-1185">Reference proteome</keyword>
<evidence type="ECO:0000256" key="2">
    <source>
        <dbReference type="ARBA" id="ARBA00022475"/>
    </source>
</evidence>
<evidence type="ECO:0000256" key="5">
    <source>
        <dbReference type="ARBA" id="ARBA00023136"/>
    </source>
</evidence>